<feature type="compositionally biased region" description="Low complexity" evidence="1">
    <location>
        <begin position="314"/>
        <end position="334"/>
    </location>
</feature>
<keyword evidence="4" id="KW-1185">Reference proteome</keyword>
<gene>
    <name evidence="3" type="ORF">CCR75_003624</name>
</gene>
<dbReference type="InterPro" id="IPR016197">
    <property type="entry name" value="Chromo-like_dom_sf"/>
</dbReference>
<evidence type="ECO:0000313" key="4">
    <source>
        <dbReference type="Proteomes" id="UP000294530"/>
    </source>
</evidence>
<dbReference type="SUPFAM" id="SSF54160">
    <property type="entry name" value="Chromo domain-like"/>
    <property type="match status" value="1"/>
</dbReference>
<dbReference type="SUPFAM" id="SSF63748">
    <property type="entry name" value="Tudor/PWWP/MBT"/>
    <property type="match status" value="1"/>
</dbReference>
<feature type="compositionally biased region" description="Basic and acidic residues" evidence="1">
    <location>
        <begin position="241"/>
        <end position="252"/>
    </location>
</feature>
<dbReference type="KEGG" id="blac:94347389"/>
<dbReference type="PROSITE" id="PS50812">
    <property type="entry name" value="PWWP"/>
    <property type="match status" value="1"/>
</dbReference>
<organism evidence="3 4">
    <name type="scientific">Bremia lactucae</name>
    <name type="common">Lettuce downy mildew</name>
    <dbReference type="NCBI Taxonomy" id="4779"/>
    <lineage>
        <taxon>Eukaryota</taxon>
        <taxon>Sar</taxon>
        <taxon>Stramenopiles</taxon>
        <taxon>Oomycota</taxon>
        <taxon>Peronosporomycetes</taxon>
        <taxon>Peronosporales</taxon>
        <taxon>Peronosporaceae</taxon>
        <taxon>Bremia</taxon>
    </lineage>
</organism>
<evidence type="ECO:0000259" key="2">
    <source>
        <dbReference type="PROSITE" id="PS50812"/>
    </source>
</evidence>
<dbReference type="GeneID" id="94347389"/>
<dbReference type="CDD" id="cd20104">
    <property type="entry name" value="MBT_PHF20L1-like"/>
    <property type="match status" value="1"/>
</dbReference>
<proteinExistence type="predicted"/>
<dbReference type="Gene3D" id="2.30.30.140">
    <property type="match status" value="2"/>
</dbReference>
<evidence type="ECO:0000256" key="1">
    <source>
        <dbReference type="SAM" id="MobiDB-lite"/>
    </source>
</evidence>
<reference evidence="3 4" key="1">
    <citation type="journal article" date="2021" name="Genome Biol.">
        <title>AFLAP: assembly-free linkage analysis pipeline using k-mers from genome sequencing data.</title>
        <authorList>
            <person name="Fletcher K."/>
            <person name="Zhang L."/>
            <person name="Gil J."/>
            <person name="Han R."/>
            <person name="Cavanaugh K."/>
            <person name="Michelmore R."/>
        </authorList>
    </citation>
    <scope>NUCLEOTIDE SEQUENCE [LARGE SCALE GENOMIC DNA]</scope>
    <source>
        <strain evidence="3 4">SF5</strain>
    </source>
</reference>
<feature type="domain" description="PWWP" evidence="2">
    <location>
        <begin position="76"/>
        <end position="138"/>
    </location>
</feature>
<dbReference type="Pfam" id="PF00855">
    <property type="entry name" value="PWWP"/>
    <property type="match status" value="1"/>
</dbReference>
<dbReference type="Proteomes" id="UP000294530">
    <property type="component" value="Unassembled WGS sequence"/>
</dbReference>
<feature type="region of interest" description="Disordered" evidence="1">
    <location>
        <begin position="223"/>
        <end position="335"/>
    </location>
</feature>
<name>A0A976FFL8_BRELC</name>
<dbReference type="InterPro" id="IPR000313">
    <property type="entry name" value="PWWP_dom"/>
</dbReference>
<dbReference type="AlphaFoldDB" id="A0A976FFL8"/>
<evidence type="ECO:0000313" key="3">
    <source>
        <dbReference type="EMBL" id="TDH65861.1"/>
    </source>
</evidence>
<dbReference type="OrthoDB" id="6105938at2759"/>
<dbReference type="CDD" id="cd05162">
    <property type="entry name" value="PWWP"/>
    <property type="match status" value="1"/>
</dbReference>
<protein>
    <recommendedName>
        <fullName evidence="2">PWWP domain-containing protein</fullName>
    </recommendedName>
</protein>
<comment type="caution">
    <text evidence="3">The sequence shown here is derived from an EMBL/GenBank/DDBJ whole genome shotgun (WGS) entry which is preliminary data.</text>
</comment>
<accession>A0A976FFL8</accession>
<dbReference type="RefSeq" id="XP_067815360.1">
    <property type="nucleotide sequence ID" value="XM_067961718.1"/>
</dbReference>
<dbReference type="EMBL" id="SHOA02000001">
    <property type="protein sequence ID" value="TDH65861.1"/>
    <property type="molecule type" value="Genomic_DNA"/>
</dbReference>
<sequence>MGKDLPLDIGLRVDVLDDEGIWNTGVIVDVGKEGDEEKVKVEVKYDGWEDEYNQWIDIATQRLAPLHTYTIVKKCWAKLAKWPWWPAFVVLRAPTSALAAHGLEAETKLYVEFYDSFQEDKRSRCWMQKKNVVAFRDGFEERASKSIGKSFSTFVEGMQRAKAGTSPLLFSGPGTLPIEYSSKMAEPLEEKKKECSTEQWFHLYRDFSNRYQDLYGYSMAPSKALPSSGNSGKRGPGRPQKHVEPVLSKDKIEDEEDGIGGEAAPHTGDEDDEAVPSGRPMNPRSKRTAAPASPSNRSTRPRRAKVIEALTDTSSLFGDSPSFSSRTSSSKSSSMIDTPHLVEMGQSPVLLGMYEAASTLTTQNDEASTVEQHNGAIDANGSGNAQPTFRRKTSPVKLVERVAVAKLRSSCKESAAHRADSNLYLEWAGGSRYEVGNKPWSILGWMVEGIKNKLKNQ</sequence>